<protein>
    <submittedName>
        <fullName evidence="2">Energy transducer TonB</fullName>
    </submittedName>
</protein>
<dbReference type="PROSITE" id="PS50883">
    <property type="entry name" value="EAL"/>
    <property type="match status" value="1"/>
</dbReference>
<dbReference type="EMBL" id="JADLZT010000002">
    <property type="protein sequence ID" value="MBF6023040.1"/>
    <property type="molecule type" value="Genomic_DNA"/>
</dbReference>
<dbReference type="Gene3D" id="3.30.1150.10">
    <property type="match status" value="1"/>
</dbReference>
<accession>A0ABS0B7E6</accession>
<dbReference type="SUPFAM" id="SSF74653">
    <property type="entry name" value="TolA/TonB C-terminal domain"/>
    <property type="match status" value="1"/>
</dbReference>
<dbReference type="Proteomes" id="UP001429984">
    <property type="component" value="Unassembled WGS sequence"/>
</dbReference>
<keyword evidence="3" id="KW-1185">Reference proteome</keyword>
<proteinExistence type="predicted"/>
<dbReference type="RefSeq" id="WP_194929647.1">
    <property type="nucleotide sequence ID" value="NZ_JADLZT010000002.1"/>
</dbReference>
<feature type="domain" description="EAL" evidence="1">
    <location>
        <begin position="1"/>
        <end position="61"/>
    </location>
</feature>
<name>A0ABS0B7E6_9GAMM</name>
<dbReference type="InterPro" id="IPR001633">
    <property type="entry name" value="EAL_dom"/>
</dbReference>
<evidence type="ECO:0000313" key="3">
    <source>
        <dbReference type="Proteomes" id="UP001429984"/>
    </source>
</evidence>
<evidence type="ECO:0000313" key="2">
    <source>
        <dbReference type="EMBL" id="MBF6023040.1"/>
    </source>
</evidence>
<reference evidence="2 3" key="1">
    <citation type="submission" date="2020-11" db="EMBL/GenBank/DDBJ databases">
        <title>Draft Genome Sequence and Secondary Metabolite Biosynthetic Potential of the Lysobacter niastensis Type strain DSM 18481.</title>
        <authorList>
            <person name="Turrini P."/>
            <person name="Artuso I."/>
            <person name="Tescari M."/>
            <person name="Lugli G.A."/>
            <person name="Frangipani E."/>
            <person name="Ventura M."/>
            <person name="Visca P."/>
        </authorList>
    </citation>
    <scope>NUCLEOTIDE SEQUENCE [LARGE SCALE GENOMIC DNA]</scope>
    <source>
        <strain evidence="2 3">DSM 18481</strain>
    </source>
</reference>
<gene>
    <name evidence="2" type="ORF">IU514_03265</name>
</gene>
<organism evidence="2 3">
    <name type="scientific">Lysobacter niastensis</name>
    <dbReference type="NCBI Taxonomy" id="380629"/>
    <lineage>
        <taxon>Bacteria</taxon>
        <taxon>Pseudomonadati</taxon>
        <taxon>Pseudomonadota</taxon>
        <taxon>Gammaproteobacteria</taxon>
        <taxon>Lysobacterales</taxon>
        <taxon>Lysobacteraceae</taxon>
        <taxon>Lysobacter</taxon>
    </lineage>
</organism>
<evidence type="ECO:0000259" key="1">
    <source>
        <dbReference type="PROSITE" id="PS50883"/>
    </source>
</evidence>
<comment type="caution">
    <text evidence="2">The sequence shown here is derived from an EMBL/GenBank/DDBJ whole genome shotgun (WGS) entry which is preliminary data.</text>
</comment>
<sequence>MLLFASALAGAVEPEVVERHAELSMLVTGSIDVDADGRVKGYVLDKPDKLPLAVTELAARKIPEWTFKRPDGTSPGPLRSMMSLRFLARKVDASNYVVRIAGTSFFRHAPDEYPMSKGLKPPRYPRVAAMGGVTGIVYVVARIDRKGRVEDVIAEQVNLRVITHEAGMNEWRVMFAKVALEAAEDWRFIPPAKGPHAGDPYWSVRVPVEFMIRGKTVRPQYGEWEGYVAGPRQVAPWSRDAGKQAASVDALPAGGIYPADPELVLLNPPDQSGA</sequence>